<keyword evidence="1" id="KW-0805">Transcription regulation</keyword>
<dbReference type="InterPro" id="IPR036390">
    <property type="entry name" value="WH_DNA-bd_sf"/>
</dbReference>
<dbReference type="Gene3D" id="3.40.1410.10">
    <property type="entry name" value="Chorismate lyase-like"/>
    <property type="match status" value="1"/>
</dbReference>
<keyword evidence="2" id="KW-0238">DNA-binding</keyword>
<dbReference type="GO" id="GO:0045892">
    <property type="term" value="P:negative regulation of DNA-templated transcription"/>
    <property type="evidence" value="ECO:0007669"/>
    <property type="project" value="TreeGrafter"/>
</dbReference>
<dbReference type="Gene3D" id="1.10.10.10">
    <property type="entry name" value="Winged helix-like DNA-binding domain superfamily/Winged helix DNA-binding domain"/>
    <property type="match status" value="1"/>
</dbReference>
<dbReference type="SMART" id="SM00345">
    <property type="entry name" value="HTH_GNTR"/>
    <property type="match status" value="1"/>
</dbReference>
<dbReference type="GO" id="GO:0003677">
    <property type="term" value="F:DNA binding"/>
    <property type="evidence" value="ECO:0007669"/>
    <property type="project" value="UniProtKB-KW"/>
</dbReference>
<dbReference type="InterPro" id="IPR011663">
    <property type="entry name" value="UTRA"/>
</dbReference>
<dbReference type="AlphaFoldDB" id="A0A011LZP2"/>
<protein>
    <submittedName>
        <fullName evidence="5">GntR family transcriptional regulator</fullName>
    </submittedName>
</protein>
<evidence type="ECO:0000259" key="4">
    <source>
        <dbReference type="PROSITE" id="PS50949"/>
    </source>
</evidence>
<dbReference type="Proteomes" id="UP000054123">
    <property type="component" value="Unassembled WGS sequence"/>
</dbReference>
<reference evidence="5 6" key="1">
    <citation type="journal article" date="2014" name="Genome Announc.">
        <title>Genome Sequence of a Presumptive Mannheimia haemolytica Strain with an A1/A6-Cross-Reactive Serotype from a White-Tailed Deer (Odocoileus virginianus).</title>
        <authorList>
            <person name="Lawrence P.K."/>
            <person name="Bey R.F."/>
            <person name="Wiener B."/>
            <person name="Kittichotirat W."/>
            <person name="Bumgarner R.E."/>
        </authorList>
    </citation>
    <scope>NUCLEOTIDE SEQUENCE [LARGE SCALE GENOMIC DNA]</scope>
    <source>
        <strain evidence="5 6">PKL10</strain>
    </source>
</reference>
<dbReference type="PANTHER" id="PTHR44846:SF1">
    <property type="entry name" value="MANNOSYL-D-GLYCERATE TRANSPORT_METABOLISM SYSTEM REPRESSOR MNGR-RELATED"/>
    <property type="match status" value="1"/>
</dbReference>
<dbReference type="OrthoDB" id="7173258at2"/>
<dbReference type="PANTHER" id="PTHR44846">
    <property type="entry name" value="MANNOSYL-D-GLYCERATE TRANSPORT/METABOLISM SYSTEM REPRESSOR MNGR-RELATED"/>
    <property type="match status" value="1"/>
</dbReference>
<keyword evidence="6" id="KW-1185">Reference proteome</keyword>
<evidence type="ECO:0000313" key="5">
    <source>
        <dbReference type="EMBL" id="EXI62723.1"/>
    </source>
</evidence>
<dbReference type="PATRIC" id="fig|1450449.3.peg.548"/>
<dbReference type="InterPro" id="IPR000524">
    <property type="entry name" value="Tscrpt_reg_HTH_GntR"/>
</dbReference>
<proteinExistence type="predicted"/>
<dbReference type="InterPro" id="IPR036388">
    <property type="entry name" value="WH-like_DNA-bd_sf"/>
</dbReference>
<dbReference type="SUPFAM" id="SSF46785">
    <property type="entry name" value="Winged helix' DNA-binding domain"/>
    <property type="match status" value="1"/>
</dbReference>
<gene>
    <name evidence="5" type="ORF">AK33_02915</name>
</gene>
<dbReference type="Pfam" id="PF00392">
    <property type="entry name" value="GntR"/>
    <property type="match status" value="1"/>
</dbReference>
<dbReference type="PROSITE" id="PS50949">
    <property type="entry name" value="HTH_GNTR"/>
    <property type="match status" value="1"/>
</dbReference>
<dbReference type="GO" id="GO:0003700">
    <property type="term" value="F:DNA-binding transcription factor activity"/>
    <property type="evidence" value="ECO:0007669"/>
    <property type="project" value="InterPro"/>
</dbReference>
<evidence type="ECO:0000313" key="6">
    <source>
        <dbReference type="Proteomes" id="UP000054123"/>
    </source>
</evidence>
<name>A0A011LZP2_9PAST</name>
<feature type="domain" description="HTH gntR-type" evidence="4">
    <location>
        <begin position="14"/>
        <end position="82"/>
    </location>
</feature>
<comment type="caution">
    <text evidence="5">The sequence shown here is derived from an EMBL/GenBank/DDBJ whole genome shotgun (WGS) entry which is preliminary data.</text>
</comment>
<evidence type="ECO:0000256" key="2">
    <source>
        <dbReference type="ARBA" id="ARBA00023125"/>
    </source>
</evidence>
<dbReference type="SUPFAM" id="SSF64288">
    <property type="entry name" value="Chorismate lyase-like"/>
    <property type="match status" value="1"/>
</dbReference>
<accession>A0A011LZP2</accession>
<evidence type="ECO:0000256" key="1">
    <source>
        <dbReference type="ARBA" id="ARBA00023015"/>
    </source>
</evidence>
<dbReference type="SMART" id="SM00866">
    <property type="entry name" value="UTRA"/>
    <property type="match status" value="1"/>
</dbReference>
<keyword evidence="3" id="KW-0804">Transcription</keyword>
<dbReference type="EMBL" id="JANJ01000002">
    <property type="protein sequence ID" value="EXI62723.1"/>
    <property type="molecule type" value="Genomic_DNA"/>
</dbReference>
<sequence length="246" mass="28347">MFNYDQKFIALTKMPRYLQIKYELQKFLSENNWGFDKAIPSEQELSTNYEASIGTIRKAVECLVEEGVLIKHQGKGTFLKHPAFVESSIVRFYLRNAKVGKPETPVGKVRTVKLVNPETEINQLLNIPLDQPLLYLERTRSVDGKVIVSDKIWLSPNRFGALLELPLDQFENLLYPFYFKKCGQLVVSAKEQMSILTDFCDPYLTEGKPQHVVKVCRTAKGLDSNIIEYRESYGLAKDFYYETIIT</sequence>
<dbReference type="Pfam" id="PF07702">
    <property type="entry name" value="UTRA"/>
    <property type="match status" value="1"/>
</dbReference>
<organism evidence="5 6">
    <name type="scientific">Mannheimia granulomatis</name>
    <dbReference type="NCBI Taxonomy" id="85402"/>
    <lineage>
        <taxon>Bacteria</taxon>
        <taxon>Pseudomonadati</taxon>
        <taxon>Pseudomonadota</taxon>
        <taxon>Gammaproteobacteria</taxon>
        <taxon>Pasteurellales</taxon>
        <taxon>Pasteurellaceae</taxon>
        <taxon>Mannheimia</taxon>
    </lineage>
</organism>
<dbReference type="RefSeq" id="WP_042801799.1">
    <property type="nucleotide sequence ID" value="NZ_AVSP01000006.1"/>
</dbReference>
<dbReference type="CDD" id="cd07377">
    <property type="entry name" value="WHTH_GntR"/>
    <property type="match status" value="1"/>
</dbReference>
<dbReference type="STRING" id="1122190.GCA_000621105_01221"/>
<dbReference type="InterPro" id="IPR050679">
    <property type="entry name" value="Bact_HTH_transcr_reg"/>
</dbReference>
<evidence type="ECO:0000256" key="3">
    <source>
        <dbReference type="ARBA" id="ARBA00023163"/>
    </source>
</evidence>
<dbReference type="InterPro" id="IPR028978">
    <property type="entry name" value="Chorismate_lyase_/UTRA_dom_sf"/>
</dbReference>